<organism evidence="3 4">
    <name type="scientific">Giardia duodenalis assemblage B</name>
    <dbReference type="NCBI Taxonomy" id="1394984"/>
    <lineage>
        <taxon>Eukaryota</taxon>
        <taxon>Metamonada</taxon>
        <taxon>Diplomonadida</taxon>
        <taxon>Hexamitidae</taxon>
        <taxon>Giardiinae</taxon>
        <taxon>Giardia</taxon>
    </lineage>
</organism>
<evidence type="ECO:0000313" key="4">
    <source>
        <dbReference type="Proteomes" id="UP000070089"/>
    </source>
</evidence>
<comment type="caution">
    <text evidence="3">The sequence shown here is derived from an EMBL/GenBank/DDBJ whole genome shotgun (WGS) entry which is preliminary data.</text>
</comment>
<gene>
    <name evidence="3" type="ORF">QR46_0311</name>
</gene>
<evidence type="ECO:0000256" key="1">
    <source>
        <dbReference type="SAM" id="Phobius"/>
    </source>
</evidence>
<name>A0A132NZU2_GIAIN</name>
<feature type="transmembrane region" description="Helical" evidence="1">
    <location>
        <begin position="242"/>
        <end position="266"/>
    </location>
</feature>
<accession>A0A132NZU2</accession>
<evidence type="ECO:0000313" key="3">
    <source>
        <dbReference type="EMBL" id="KWX15591.1"/>
    </source>
</evidence>
<evidence type="ECO:0000256" key="2">
    <source>
        <dbReference type="SAM" id="SignalP"/>
    </source>
</evidence>
<dbReference type="EMBL" id="JXTI01000005">
    <property type="protein sequence ID" value="KWX15591.1"/>
    <property type="molecule type" value="Genomic_DNA"/>
</dbReference>
<dbReference type="AlphaFoldDB" id="A0A132NZU2"/>
<keyword evidence="2" id="KW-0732">Signal</keyword>
<proteinExistence type="predicted"/>
<keyword evidence="1" id="KW-1133">Transmembrane helix</keyword>
<feature type="signal peptide" evidence="2">
    <location>
        <begin position="1"/>
        <end position="17"/>
    </location>
</feature>
<feature type="chain" id="PRO_5007800163" evidence="2">
    <location>
        <begin position="18"/>
        <end position="326"/>
    </location>
</feature>
<reference evidence="3 4" key="1">
    <citation type="journal article" date="2015" name="Mol. Biochem. Parasitol.">
        <title>Identification of polymorphic genes for use in assemblage B genotyping assays through comparative genomics of multiple assemblage B Giardia duodenalis isolates.</title>
        <authorList>
            <person name="Wielinga C."/>
            <person name="Thompson R.C."/>
            <person name="Monis P."/>
            <person name="Ryan U."/>
        </authorList>
    </citation>
    <scope>NUCLEOTIDE SEQUENCE [LARGE SCALE GENOMIC DNA]</scope>
    <source>
        <strain evidence="3 4">BAH15c1</strain>
    </source>
</reference>
<keyword evidence="1" id="KW-0812">Transmembrane</keyword>
<protein>
    <submittedName>
        <fullName evidence="3">Uncharacterized protein</fullName>
    </submittedName>
</protein>
<dbReference type="OrthoDB" id="10256149at2759"/>
<dbReference type="VEuPathDB" id="GiardiaDB:QR46_0311"/>
<keyword evidence="1" id="KW-0472">Membrane</keyword>
<sequence length="326" mass="35920">MHLIFLFFAVHFTRLKASTPATFPTRISKERLVENTNYTGRCTTTINGQVKPVATFKLNVEAHSTNIIKRGYYNTSHIGVMIANPNPSATPPKTLIFAAGGLDLHSLEALQQHICIDLVLSSSDCQKGTLRYILDYDFVKKDYYATNKGNQSWYSLADPKLQVHWPKLDGKPYGPRPADRFIVVVALSAATTLTAGTQVDKLRETITQTYGGVVTDFKLIPGVSTLGTPTVCSVSLFVDYDVYWNVWVLVLSISVSVVAITLVSVFKCCPCASVKRLYYKKQPRQSELETPITAEPTDAPSEGIVSEDTLRLADDSVDISTKTGTL</sequence>
<dbReference type="Proteomes" id="UP000070089">
    <property type="component" value="Unassembled WGS sequence"/>
</dbReference>